<evidence type="ECO:0000256" key="6">
    <source>
        <dbReference type="SAM" id="MobiDB-lite"/>
    </source>
</evidence>
<evidence type="ECO:0008006" key="10">
    <source>
        <dbReference type="Google" id="ProtNLM"/>
    </source>
</evidence>
<evidence type="ECO:0000256" key="7">
    <source>
        <dbReference type="SAM" id="Phobius"/>
    </source>
</evidence>
<evidence type="ECO:0000256" key="3">
    <source>
        <dbReference type="ARBA" id="ARBA00022692"/>
    </source>
</evidence>
<comment type="subcellular location">
    <subcellularLocation>
        <location evidence="1">Cell membrane</location>
        <topology evidence="1">Multi-pass membrane protein</topology>
    </subcellularLocation>
</comment>
<evidence type="ECO:0000313" key="9">
    <source>
        <dbReference type="Proteomes" id="UP001155027"/>
    </source>
</evidence>
<evidence type="ECO:0000256" key="5">
    <source>
        <dbReference type="ARBA" id="ARBA00023136"/>
    </source>
</evidence>
<evidence type="ECO:0000256" key="1">
    <source>
        <dbReference type="ARBA" id="ARBA00004651"/>
    </source>
</evidence>
<name>A0A9X2TFU0_9BACT</name>
<feature type="transmembrane region" description="Helical" evidence="7">
    <location>
        <begin position="177"/>
        <end position="200"/>
    </location>
</feature>
<evidence type="ECO:0000256" key="4">
    <source>
        <dbReference type="ARBA" id="ARBA00022989"/>
    </source>
</evidence>
<reference evidence="8" key="1">
    <citation type="submission" date="2022-08" db="EMBL/GenBank/DDBJ databases">
        <title>Genomic Encyclopedia of Type Strains, Phase V (KMG-V): Genome sequencing to study the core and pangenomes of soil and plant-associated prokaryotes.</title>
        <authorList>
            <person name="Whitman W."/>
        </authorList>
    </citation>
    <scope>NUCLEOTIDE SEQUENCE</scope>
    <source>
        <strain evidence="8">0</strain>
    </source>
</reference>
<proteinExistence type="predicted"/>
<dbReference type="EMBL" id="JANUAU010000002">
    <property type="protein sequence ID" value="MCS3676876.1"/>
    <property type="molecule type" value="Genomic_DNA"/>
</dbReference>
<keyword evidence="2" id="KW-1003">Cell membrane</keyword>
<feature type="transmembrane region" description="Helical" evidence="7">
    <location>
        <begin position="42"/>
        <end position="60"/>
    </location>
</feature>
<feature type="region of interest" description="Disordered" evidence="6">
    <location>
        <begin position="355"/>
        <end position="396"/>
    </location>
</feature>
<feature type="transmembrane region" description="Helical" evidence="7">
    <location>
        <begin position="236"/>
        <end position="255"/>
    </location>
</feature>
<gene>
    <name evidence="8" type="ORF">GGP71_000783</name>
</gene>
<evidence type="ECO:0000256" key="2">
    <source>
        <dbReference type="ARBA" id="ARBA00022475"/>
    </source>
</evidence>
<comment type="caution">
    <text evidence="8">The sequence shown here is derived from an EMBL/GenBank/DDBJ whole genome shotgun (WGS) entry which is preliminary data.</text>
</comment>
<dbReference type="AlphaFoldDB" id="A0A9X2TFU0"/>
<dbReference type="PANTHER" id="PTHR39087">
    <property type="entry name" value="UPF0104 MEMBRANE PROTEIN MJ1595"/>
    <property type="match status" value="1"/>
</dbReference>
<dbReference type="PANTHER" id="PTHR39087:SF2">
    <property type="entry name" value="UPF0104 MEMBRANE PROTEIN MJ1595"/>
    <property type="match status" value="1"/>
</dbReference>
<organism evidence="8 9">
    <name type="scientific">Salinibacter ruber</name>
    <dbReference type="NCBI Taxonomy" id="146919"/>
    <lineage>
        <taxon>Bacteria</taxon>
        <taxon>Pseudomonadati</taxon>
        <taxon>Rhodothermota</taxon>
        <taxon>Rhodothermia</taxon>
        <taxon>Rhodothermales</taxon>
        <taxon>Salinibacteraceae</taxon>
        <taxon>Salinibacter</taxon>
    </lineage>
</organism>
<keyword evidence="3 7" id="KW-0812">Transmembrane</keyword>
<dbReference type="Proteomes" id="UP001155027">
    <property type="component" value="Unassembled WGS sequence"/>
</dbReference>
<dbReference type="Pfam" id="PF03706">
    <property type="entry name" value="LPG_synthase_TM"/>
    <property type="match status" value="1"/>
</dbReference>
<protein>
    <recommendedName>
        <fullName evidence="10">TIGR00374 family protein</fullName>
    </recommendedName>
</protein>
<feature type="transmembrane region" description="Helical" evidence="7">
    <location>
        <begin position="314"/>
        <end position="339"/>
    </location>
</feature>
<feature type="transmembrane region" description="Helical" evidence="7">
    <location>
        <begin position="134"/>
        <end position="152"/>
    </location>
</feature>
<dbReference type="GO" id="GO:0005886">
    <property type="term" value="C:plasma membrane"/>
    <property type="evidence" value="ECO:0007669"/>
    <property type="project" value="UniProtKB-SubCell"/>
</dbReference>
<dbReference type="RefSeq" id="WP_259079532.1">
    <property type="nucleotide sequence ID" value="NZ_JANUAU010000002.1"/>
</dbReference>
<accession>A0A9X2TFU0</accession>
<keyword evidence="5 7" id="KW-0472">Membrane</keyword>
<feature type="transmembrane region" description="Helical" evidence="7">
    <location>
        <begin position="267"/>
        <end position="286"/>
    </location>
</feature>
<dbReference type="NCBIfam" id="TIGR00374">
    <property type="entry name" value="flippase-like domain"/>
    <property type="match status" value="1"/>
</dbReference>
<sequence>MLNRRRWFQIGSFVLAGGLLALAVYGVDMGNIWTAFREADYRWLLPLVVLVLGSNLFRAWRWQILVEALPPPEERVEHTARPRMLEASFSSVMIGYMVNYVAPRMGEVARTANLSARTPYRFSSIFGTVVSERIFDTAVLGAALLSAVGLLFNRLDVLREQFVAPAWARLQSISLDWLAGGTLGLLLLLVLAIGGARWLLQREDSWLGRVWRTTLKPAAMSFQKGMGTLVASPRRGAIVLSTVGMWAGYLLMAYLPFRMLHLAEPYGIGILDAWALMAIGAIGILVPSPGGIGSYHYITEQALVHLYGVPSAEALTYAFLTHGAQLVFYTLAGLVAVVYQGSGFRPLLAFGADAPTASAKTDAPPARSDGETDKARPAASSLASASPDDQRGNPDE</sequence>
<evidence type="ECO:0000313" key="8">
    <source>
        <dbReference type="EMBL" id="MCS3676876.1"/>
    </source>
</evidence>
<dbReference type="InterPro" id="IPR022791">
    <property type="entry name" value="L-PG_synthase/AglD"/>
</dbReference>
<keyword evidence="4 7" id="KW-1133">Transmembrane helix</keyword>